<feature type="transmembrane region" description="Helical" evidence="5">
    <location>
        <begin position="530"/>
        <end position="547"/>
    </location>
</feature>
<evidence type="ECO:0000256" key="4">
    <source>
        <dbReference type="ARBA" id="ARBA00023136"/>
    </source>
</evidence>
<dbReference type="GO" id="GO:0030001">
    <property type="term" value="P:metal ion transport"/>
    <property type="evidence" value="ECO:0007669"/>
    <property type="project" value="TreeGrafter"/>
</dbReference>
<evidence type="ECO:0000256" key="3">
    <source>
        <dbReference type="ARBA" id="ARBA00022989"/>
    </source>
</evidence>
<name>A0A819WU87_9BILA</name>
<reference evidence="7" key="1">
    <citation type="submission" date="2021-02" db="EMBL/GenBank/DDBJ databases">
        <authorList>
            <person name="Nowell W R."/>
        </authorList>
    </citation>
    <scope>NUCLEOTIDE SEQUENCE</scope>
</reference>
<organism evidence="7 8">
    <name type="scientific">Rotaria sordida</name>
    <dbReference type="NCBI Taxonomy" id="392033"/>
    <lineage>
        <taxon>Eukaryota</taxon>
        <taxon>Metazoa</taxon>
        <taxon>Spiralia</taxon>
        <taxon>Gnathifera</taxon>
        <taxon>Rotifera</taxon>
        <taxon>Eurotatoria</taxon>
        <taxon>Bdelloidea</taxon>
        <taxon>Philodinida</taxon>
        <taxon>Philodinidae</taxon>
        <taxon>Rotaria</taxon>
    </lineage>
</organism>
<protein>
    <recommendedName>
        <fullName evidence="6">TRPM-like domain-containing protein</fullName>
    </recommendedName>
</protein>
<dbReference type="GO" id="GO:0005261">
    <property type="term" value="F:monoatomic cation channel activity"/>
    <property type="evidence" value="ECO:0007669"/>
    <property type="project" value="TreeGrafter"/>
</dbReference>
<dbReference type="InterPro" id="IPR057366">
    <property type="entry name" value="TRPM-like"/>
</dbReference>
<feature type="transmembrane region" description="Helical" evidence="5">
    <location>
        <begin position="452"/>
        <end position="474"/>
    </location>
</feature>
<dbReference type="PANTHER" id="PTHR13800:SF1">
    <property type="entry name" value="TRANSIENT RECEPTOR POTENTIAL CATION CHANNEL TRPM"/>
    <property type="match status" value="1"/>
</dbReference>
<comment type="caution">
    <text evidence="7">The sequence shown here is derived from an EMBL/GenBank/DDBJ whole genome shotgun (WGS) entry which is preliminary data.</text>
</comment>
<proteinExistence type="predicted"/>
<comment type="subcellular location">
    <subcellularLocation>
        <location evidence="1">Membrane</location>
        <topology evidence="1">Multi-pass membrane protein</topology>
    </subcellularLocation>
</comment>
<feature type="transmembrane region" description="Helical" evidence="5">
    <location>
        <begin position="559"/>
        <end position="577"/>
    </location>
</feature>
<dbReference type="InterPro" id="IPR050927">
    <property type="entry name" value="TRPM"/>
</dbReference>
<evidence type="ECO:0000259" key="6">
    <source>
        <dbReference type="Pfam" id="PF25508"/>
    </source>
</evidence>
<feature type="transmembrane region" description="Helical" evidence="5">
    <location>
        <begin position="611"/>
        <end position="636"/>
    </location>
</feature>
<dbReference type="Proteomes" id="UP000663874">
    <property type="component" value="Unassembled WGS sequence"/>
</dbReference>
<evidence type="ECO:0000313" key="7">
    <source>
        <dbReference type="EMBL" id="CAF4130477.1"/>
    </source>
</evidence>
<keyword evidence="4 5" id="KW-0472">Membrane</keyword>
<keyword evidence="2 5" id="KW-0812">Transmembrane</keyword>
<gene>
    <name evidence="7" type="ORF">FNK824_LOCUS32722</name>
</gene>
<dbReference type="PANTHER" id="PTHR13800">
    <property type="entry name" value="TRANSIENT RECEPTOR POTENTIAL CATION CHANNEL, SUBFAMILY M, MEMBER 6"/>
    <property type="match status" value="1"/>
</dbReference>
<dbReference type="Pfam" id="PF25508">
    <property type="entry name" value="TRPM2"/>
    <property type="match status" value="1"/>
</dbReference>
<evidence type="ECO:0000256" key="1">
    <source>
        <dbReference type="ARBA" id="ARBA00004141"/>
    </source>
</evidence>
<evidence type="ECO:0000313" key="8">
    <source>
        <dbReference type="Proteomes" id="UP000663874"/>
    </source>
</evidence>
<sequence length="638" mass="74669">MLHLVCSYHEINFFRFFLQTGDIERQKYLFREALRKNCPTFVESFLTAGFDPLTLVGTDDIFSCQKFISNVYSDSYEELDQNHKNRLKTLLGPLPFQSVKEVDRQLNKFVGSFFGSIYSSKYDSFQKRITIDLKNHVCTCCQSNRQMKEDNDYSTVNDNIIGNNENKNKYTKHQMLRDLFLWSILMDMPEMTKVLLLHVRPHICASLIASAIYKTYSKLSHAVDLINKFRMQSLDFETYAAMSINKCYEYNEKRACELLLRQIPLFGNVTCMQVAISSESEKLLQTACFDQTLNQVWFDKLSLTNLEASAKLAQIPSLITLGFIAPWVISYRNENEDMLNTANDDDLCKEGINYCINETYSAEGKMQKYWRRFLYFHESSVIKMYYHFISYIWFLLVFSYMMLYHLDARNTFNIPHWSEIYVIITVSTMLCEEIRKLYHEYYTRMVERWGSIGSNSLTVLSNLFYIMPYFLFYLGLGFRYASYTDGLLSTARIIWALDLELWYLRSLKFVIALKFLGPKLFMLQNMLRDLFAFVYMIFTAIIAYGVVSRALIYYKQVPFTGYGIFSQILYVPYWFIYGVVPDLSILDGIINGNNSTIEANVPEATATHVLLAFHMLFINILLLNLLIAVFAIVYYFTA</sequence>
<evidence type="ECO:0000256" key="5">
    <source>
        <dbReference type="SAM" id="Phobius"/>
    </source>
</evidence>
<accession>A0A819WU87</accession>
<dbReference type="EMBL" id="CAJOBE010011415">
    <property type="protein sequence ID" value="CAF4130477.1"/>
    <property type="molecule type" value="Genomic_DNA"/>
</dbReference>
<dbReference type="GO" id="GO:0005886">
    <property type="term" value="C:plasma membrane"/>
    <property type="evidence" value="ECO:0007669"/>
    <property type="project" value="TreeGrafter"/>
</dbReference>
<feature type="domain" description="TRPM-like" evidence="6">
    <location>
        <begin position="142"/>
        <end position="281"/>
    </location>
</feature>
<keyword evidence="3 5" id="KW-1133">Transmembrane helix</keyword>
<dbReference type="AlphaFoldDB" id="A0A819WU87"/>
<evidence type="ECO:0000256" key="2">
    <source>
        <dbReference type="ARBA" id="ARBA00022692"/>
    </source>
</evidence>
<feature type="transmembrane region" description="Helical" evidence="5">
    <location>
        <begin position="384"/>
        <end position="402"/>
    </location>
</feature>